<comment type="caution">
    <text evidence="2">The sequence shown here is derived from an EMBL/GenBank/DDBJ whole genome shotgun (WGS) entry which is preliminary data.</text>
</comment>
<dbReference type="EMBL" id="BONQ01000050">
    <property type="protein sequence ID" value="GIG45207.1"/>
    <property type="molecule type" value="Genomic_DNA"/>
</dbReference>
<evidence type="ECO:0000313" key="3">
    <source>
        <dbReference type="Proteomes" id="UP000660611"/>
    </source>
</evidence>
<name>A0A919U811_9ACTN</name>
<organism evidence="2 3">
    <name type="scientific">Dactylosporangium siamense</name>
    <dbReference type="NCBI Taxonomy" id="685454"/>
    <lineage>
        <taxon>Bacteria</taxon>
        <taxon>Bacillati</taxon>
        <taxon>Actinomycetota</taxon>
        <taxon>Actinomycetes</taxon>
        <taxon>Micromonosporales</taxon>
        <taxon>Micromonosporaceae</taxon>
        <taxon>Dactylosporangium</taxon>
    </lineage>
</organism>
<dbReference type="AlphaFoldDB" id="A0A919U811"/>
<evidence type="ECO:0000313" key="2">
    <source>
        <dbReference type="EMBL" id="GIG45207.1"/>
    </source>
</evidence>
<dbReference type="Pfam" id="PF19493">
    <property type="entry name" value="Trypco1"/>
    <property type="match status" value="1"/>
</dbReference>
<protein>
    <recommendedName>
        <fullName evidence="1">Trypsin-co-occurring domain-containing protein</fullName>
    </recommendedName>
</protein>
<dbReference type="NCBIfam" id="NF041216">
    <property type="entry name" value="CU044_2847_fam"/>
    <property type="match status" value="1"/>
</dbReference>
<proteinExistence type="predicted"/>
<accession>A0A919U811</accession>
<dbReference type="Proteomes" id="UP000660611">
    <property type="component" value="Unassembled WGS sequence"/>
</dbReference>
<sequence length="118" mass="12491">MKEFVEVPVDEGLGLIVETVEVRAGTVAAGRLHDMADAAVESFDSAMSRVRVAAGTVVRRMRDMADPPDEVTVEFAVKLATQAGVVIANTSAEANLSVTLRWTRDAGQAEPVVSPVNP</sequence>
<dbReference type="RefSeq" id="WP_203847009.1">
    <property type="nucleotide sequence ID" value="NZ_BAAAVW010000009.1"/>
</dbReference>
<feature type="domain" description="Trypsin-co-occurring" evidence="1">
    <location>
        <begin position="8"/>
        <end position="104"/>
    </location>
</feature>
<gene>
    <name evidence="2" type="ORF">Dsi01nite_032480</name>
</gene>
<reference evidence="2" key="1">
    <citation type="submission" date="2021-01" db="EMBL/GenBank/DDBJ databases">
        <title>Whole genome shotgun sequence of Dactylosporangium siamense NBRC 106093.</title>
        <authorList>
            <person name="Komaki H."/>
            <person name="Tamura T."/>
        </authorList>
    </citation>
    <scope>NUCLEOTIDE SEQUENCE</scope>
    <source>
        <strain evidence="2">NBRC 106093</strain>
    </source>
</reference>
<evidence type="ECO:0000259" key="1">
    <source>
        <dbReference type="Pfam" id="PF19493"/>
    </source>
</evidence>
<dbReference type="InterPro" id="IPR045794">
    <property type="entry name" value="Trypco1"/>
</dbReference>
<keyword evidence="3" id="KW-1185">Reference proteome</keyword>